<evidence type="ECO:0000256" key="1">
    <source>
        <dbReference type="SAM" id="MobiDB-lite"/>
    </source>
</evidence>
<comment type="caution">
    <text evidence="2">The sequence shown here is derived from an EMBL/GenBank/DDBJ whole genome shotgun (WGS) entry which is preliminary data.</text>
</comment>
<proteinExistence type="predicted"/>
<organism evidence="2 3">
    <name type="scientific">Elysia crispata</name>
    <name type="common">lettuce slug</name>
    <dbReference type="NCBI Taxonomy" id="231223"/>
    <lineage>
        <taxon>Eukaryota</taxon>
        <taxon>Metazoa</taxon>
        <taxon>Spiralia</taxon>
        <taxon>Lophotrochozoa</taxon>
        <taxon>Mollusca</taxon>
        <taxon>Gastropoda</taxon>
        <taxon>Heterobranchia</taxon>
        <taxon>Euthyneura</taxon>
        <taxon>Panpulmonata</taxon>
        <taxon>Sacoglossa</taxon>
        <taxon>Placobranchoidea</taxon>
        <taxon>Plakobranchidae</taxon>
        <taxon>Elysia</taxon>
    </lineage>
</organism>
<keyword evidence="3" id="KW-1185">Reference proteome</keyword>
<dbReference type="AlphaFoldDB" id="A0AAE1AMU5"/>
<sequence>MDLKTRSGIILWYRMRATDDIKSHSTSHGPSLGLDPRMPPNHGCHWLDGRPLPGPEVTTQSSPSLSLRLLARPRVFRTHFSQTDGIPGP</sequence>
<evidence type="ECO:0000313" key="2">
    <source>
        <dbReference type="EMBL" id="KAK3790717.1"/>
    </source>
</evidence>
<protein>
    <submittedName>
        <fullName evidence="2">Uncharacterized protein</fullName>
    </submittedName>
</protein>
<evidence type="ECO:0000313" key="3">
    <source>
        <dbReference type="Proteomes" id="UP001283361"/>
    </source>
</evidence>
<gene>
    <name evidence="2" type="ORF">RRG08_038208</name>
</gene>
<feature type="region of interest" description="Disordered" evidence="1">
    <location>
        <begin position="21"/>
        <end position="42"/>
    </location>
</feature>
<accession>A0AAE1AMU5</accession>
<dbReference type="EMBL" id="JAWDGP010001519">
    <property type="protein sequence ID" value="KAK3790717.1"/>
    <property type="molecule type" value="Genomic_DNA"/>
</dbReference>
<name>A0AAE1AMU5_9GAST</name>
<dbReference type="Proteomes" id="UP001283361">
    <property type="component" value="Unassembled WGS sequence"/>
</dbReference>
<reference evidence="2" key="1">
    <citation type="journal article" date="2023" name="G3 (Bethesda)">
        <title>A reference genome for the long-term kleptoplast-retaining sea slug Elysia crispata morphotype clarki.</title>
        <authorList>
            <person name="Eastman K.E."/>
            <person name="Pendleton A.L."/>
            <person name="Shaikh M.A."/>
            <person name="Suttiyut T."/>
            <person name="Ogas R."/>
            <person name="Tomko P."/>
            <person name="Gavelis G."/>
            <person name="Widhalm J.R."/>
            <person name="Wisecaver J.H."/>
        </authorList>
    </citation>
    <scope>NUCLEOTIDE SEQUENCE</scope>
    <source>
        <strain evidence="2">ECLA1</strain>
    </source>
</reference>